<dbReference type="SUPFAM" id="SSF88946">
    <property type="entry name" value="Sigma2 domain of RNA polymerase sigma factors"/>
    <property type="match status" value="1"/>
</dbReference>
<proteinExistence type="inferred from homology"/>
<evidence type="ECO:0000256" key="1">
    <source>
        <dbReference type="ARBA" id="ARBA00010641"/>
    </source>
</evidence>
<protein>
    <submittedName>
        <fullName evidence="7">RNA polymerase sigma-70 factor</fullName>
    </submittedName>
</protein>
<dbReference type="NCBIfam" id="TIGR02985">
    <property type="entry name" value="Sig70_bacteroi1"/>
    <property type="match status" value="1"/>
</dbReference>
<keyword evidence="8" id="KW-1185">Reference proteome</keyword>
<feature type="domain" description="RNA polymerase sigma-70 region 2" evidence="5">
    <location>
        <begin position="27"/>
        <end position="92"/>
    </location>
</feature>
<dbReference type="Gene3D" id="1.10.1740.10">
    <property type="match status" value="1"/>
</dbReference>
<evidence type="ECO:0000259" key="6">
    <source>
        <dbReference type="Pfam" id="PF08281"/>
    </source>
</evidence>
<gene>
    <name evidence="7" type="ORF">GM920_17345</name>
</gene>
<evidence type="ECO:0000256" key="3">
    <source>
        <dbReference type="ARBA" id="ARBA00023082"/>
    </source>
</evidence>
<dbReference type="InterPro" id="IPR036388">
    <property type="entry name" value="WH-like_DNA-bd_sf"/>
</dbReference>
<dbReference type="InterPro" id="IPR013325">
    <property type="entry name" value="RNA_pol_sigma_r2"/>
</dbReference>
<evidence type="ECO:0000313" key="7">
    <source>
        <dbReference type="EMBL" id="MBB2150666.1"/>
    </source>
</evidence>
<dbReference type="Gene3D" id="1.10.10.10">
    <property type="entry name" value="Winged helix-like DNA-binding domain superfamily/Winged helix DNA-binding domain"/>
    <property type="match status" value="1"/>
</dbReference>
<dbReference type="Pfam" id="PF04542">
    <property type="entry name" value="Sigma70_r2"/>
    <property type="match status" value="1"/>
</dbReference>
<dbReference type="InterPro" id="IPR039425">
    <property type="entry name" value="RNA_pol_sigma-70-like"/>
</dbReference>
<evidence type="ECO:0000256" key="2">
    <source>
        <dbReference type="ARBA" id="ARBA00023015"/>
    </source>
</evidence>
<feature type="domain" description="RNA polymerase sigma factor 70 region 4 type 2" evidence="6">
    <location>
        <begin position="123"/>
        <end position="174"/>
    </location>
</feature>
<dbReference type="InterPro" id="IPR014327">
    <property type="entry name" value="RNA_pol_sigma70_bacteroid"/>
</dbReference>
<evidence type="ECO:0000259" key="5">
    <source>
        <dbReference type="Pfam" id="PF04542"/>
    </source>
</evidence>
<dbReference type="RefSeq" id="WP_182959836.1">
    <property type="nucleotide sequence ID" value="NZ_WNXC01000007.1"/>
</dbReference>
<evidence type="ECO:0000313" key="8">
    <source>
        <dbReference type="Proteomes" id="UP000636110"/>
    </source>
</evidence>
<dbReference type="InterPro" id="IPR013249">
    <property type="entry name" value="RNA_pol_sigma70_r4_t2"/>
</dbReference>
<organism evidence="7 8">
    <name type="scientific">Pedobacter gandavensis</name>
    <dbReference type="NCBI Taxonomy" id="2679963"/>
    <lineage>
        <taxon>Bacteria</taxon>
        <taxon>Pseudomonadati</taxon>
        <taxon>Bacteroidota</taxon>
        <taxon>Sphingobacteriia</taxon>
        <taxon>Sphingobacteriales</taxon>
        <taxon>Sphingobacteriaceae</taxon>
        <taxon>Pedobacter</taxon>
    </lineage>
</organism>
<dbReference type="NCBIfam" id="TIGR02937">
    <property type="entry name" value="sigma70-ECF"/>
    <property type="match status" value="1"/>
</dbReference>
<keyword evidence="2" id="KW-0805">Transcription regulation</keyword>
<comment type="caution">
    <text evidence="7">The sequence shown here is derived from an EMBL/GenBank/DDBJ whole genome shotgun (WGS) entry which is preliminary data.</text>
</comment>
<keyword evidence="3" id="KW-0731">Sigma factor</keyword>
<reference evidence="7 8" key="1">
    <citation type="submission" date="2019-11" db="EMBL/GenBank/DDBJ databases">
        <title>Description of Pedobacter sp. LMG 31462T.</title>
        <authorList>
            <person name="Carlier A."/>
            <person name="Qi S."/>
            <person name="Vandamme P."/>
        </authorList>
    </citation>
    <scope>NUCLEOTIDE SEQUENCE [LARGE SCALE GENOMIC DNA]</scope>
    <source>
        <strain evidence="7 8">LMG 31462</strain>
    </source>
</reference>
<dbReference type="InterPro" id="IPR007627">
    <property type="entry name" value="RNA_pol_sigma70_r2"/>
</dbReference>
<evidence type="ECO:0000256" key="4">
    <source>
        <dbReference type="ARBA" id="ARBA00023163"/>
    </source>
</evidence>
<keyword evidence="4" id="KW-0804">Transcription</keyword>
<dbReference type="PANTHER" id="PTHR43133:SF46">
    <property type="entry name" value="RNA POLYMERASE SIGMA-70 FACTOR ECF SUBFAMILY"/>
    <property type="match status" value="1"/>
</dbReference>
<accession>A0ABR6EZJ2</accession>
<sequence length="188" mass="21886">MHEYNVISDDKLVELIRIEDHVAFQTLYQRHWSKLYQSAFNVCKDREICMDICQEVFIWFWEHRTSASLISSVQGYLLAAVKYKMISHLRKGKVKDNFIVNTKSLSETYTIEGNIEVKELQSIIREFVESLPEKCAEIFKMSRNEYLSNKEIAGKLGISEKTVENQITIALRKLKGALGNLSCWFPLI</sequence>
<dbReference type="Proteomes" id="UP000636110">
    <property type="component" value="Unassembled WGS sequence"/>
</dbReference>
<dbReference type="PANTHER" id="PTHR43133">
    <property type="entry name" value="RNA POLYMERASE ECF-TYPE SIGMA FACTO"/>
    <property type="match status" value="1"/>
</dbReference>
<name>A0ABR6EZJ2_9SPHI</name>
<dbReference type="Pfam" id="PF08281">
    <property type="entry name" value="Sigma70_r4_2"/>
    <property type="match status" value="1"/>
</dbReference>
<dbReference type="InterPro" id="IPR014284">
    <property type="entry name" value="RNA_pol_sigma-70_dom"/>
</dbReference>
<comment type="similarity">
    <text evidence="1">Belongs to the sigma-70 factor family. ECF subfamily.</text>
</comment>
<dbReference type="EMBL" id="WNXC01000007">
    <property type="protein sequence ID" value="MBB2150666.1"/>
    <property type="molecule type" value="Genomic_DNA"/>
</dbReference>
<dbReference type="SUPFAM" id="SSF88659">
    <property type="entry name" value="Sigma3 and sigma4 domains of RNA polymerase sigma factors"/>
    <property type="match status" value="1"/>
</dbReference>
<dbReference type="InterPro" id="IPR013324">
    <property type="entry name" value="RNA_pol_sigma_r3/r4-like"/>
</dbReference>